<organism evidence="1 2">
    <name type="scientific">Aporhodopirellula rubra</name>
    <dbReference type="NCBI Taxonomy" id="980271"/>
    <lineage>
        <taxon>Bacteria</taxon>
        <taxon>Pseudomonadati</taxon>
        <taxon>Planctomycetota</taxon>
        <taxon>Planctomycetia</taxon>
        <taxon>Pirellulales</taxon>
        <taxon>Pirellulaceae</taxon>
        <taxon>Aporhodopirellula</taxon>
    </lineage>
</organism>
<name>A0A7W5DZL5_9BACT</name>
<protein>
    <submittedName>
        <fullName evidence="1">Sugar lactone lactonase YvrE</fullName>
    </submittedName>
</protein>
<evidence type="ECO:0000313" key="2">
    <source>
        <dbReference type="Proteomes" id="UP000536179"/>
    </source>
</evidence>
<keyword evidence="2" id="KW-1185">Reference proteome</keyword>
<accession>A0A7W5DZL5</accession>
<dbReference type="EMBL" id="JACHXU010000010">
    <property type="protein sequence ID" value="MBB3207380.1"/>
    <property type="molecule type" value="Genomic_DNA"/>
</dbReference>
<proteinExistence type="predicted"/>
<evidence type="ECO:0000313" key="1">
    <source>
        <dbReference type="EMBL" id="MBB3207380.1"/>
    </source>
</evidence>
<gene>
    <name evidence="1" type="ORF">FHS27_003201</name>
</gene>
<sequence length="96" mass="10445">MNLSSDGNDRCMSGGATCPARQNIWNPGEDWEVVADGPTQVMLPVPDFDRVSGVCLGGKDGDTLFAFSGNRIWKRKVKHHAMGAFTARTKVHDTPL</sequence>
<comment type="caution">
    <text evidence="1">The sequence shown here is derived from an EMBL/GenBank/DDBJ whole genome shotgun (WGS) entry which is preliminary data.</text>
</comment>
<dbReference type="AlphaFoldDB" id="A0A7W5DZL5"/>
<reference evidence="1 2" key="1">
    <citation type="submission" date="2020-08" db="EMBL/GenBank/DDBJ databases">
        <title>Genomic Encyclopedia of Type Strains, Phase III (KMG-III): the genomes of soil and plant-associated and newly described type strains.</title>
        <authorList>
            <person name="Whitman W."/>
        </authorList>
    </citation>
    <scope>NUCLEOTIDE SEQUENCE [LARGE SCALE GENOMIC DNA]</scope>
    <source>
        <strain evidence="1 2">CECT 8075</strain>
    </source>
</reference>
<dbReference type="RefSeq" id="WP_221225126.1">
    <property type="nucleotide sequence ID" value="NZ_JACHXU010000010.1"/>
</dbReference>
<dbReference type="Proteomes" id="UP000536179">
    <property type="component" value="Unassembled WGS sequence"/>
</dbReference>